<gene>
    <name evidence="1" type="ORF">AWC17_25165</name>
</gene>
<evidence type="ECO:0000313" key="2">
    <source>
        <dbReference type="Proteomes" id="UP000193781"/>
    </source>
</evidence>
<keyword evidence="2" id="KW-1185">Reference proteome</keyword>
<sequence>MWGILAVAAIFAIAAIVLTAVKWMMPPREVTTTVTAGPPAYTSDQIAAAKKQACDASMRIDDPITDADRALVAIPDRSSPEAQAALANFQNVIMVETEYLKTQTTPAAPEAVRNAVKGYVDALLSQADAETRLLADGEVNIRARATRAAGSTLGKVCKE</sequence>
<name>A0A1X1ZZ87_9MYCO</name>
<protein>
    <recommendedName>
        <fullName evidence="3">Alanine and proline rich membrane protein</fullName>
    </recommendedName>
</protein>
<dbReference type="RefSeq" id="WP_085164303.1">
    <property type="nucleotide sequence ID" value="NZ_LQPH01000032.1"/>
</dbReference>
<dbReference type="AlphaFoldDB" id="A0A1X1ZZ87"/>
<evidence type="ECO:0000313" key="1">
    <source>
        <dbReference type="EMBL" id="ORW32699.1"/>
    </source>
</evidence>
<dbReference type="Proteomes" id="UP000193781">
    <property type="component" value="Unassembled WGS sequence"/>
</dbReference>
<organism evidence="1 2">
    <name type="scientific">Mycobacterium nebraskense</name>
    <dbReference type="NCBI Taxonomy" id="244292"/>
    <lineage>
        <taxon>Bacteria</taxon>
        <taxon>Bacillati</taxon>
        <taxon>Actinomycetota</taxon>
        <taxon>Actinomycetes</taxon>
        <taxon>Mycobacteriales</taxon>
        <taxon>Mycobacteriaceae</taxon>
        <taxon>Mycobacterium</taxon>
    </lineage>
</organism>
<comment type="caution">
    <text evidence="1">The sequence shown here is derived from an EMBL/GenBank/DDBJ whole genome shotgun (WGS) entry which is preliminary data.</text>
</comment>
<evidence type="ECO:0008006" key="3">
    <source>
        <dbReference type="Google" id="ProtNLM"/>
    </source>
</evidence>
<dbReference type="EMBL" id="LQPH01000032">
    <property type="protein sequence ID" value="ORW32699.1"/>
    <property type="molecule type" value="Genomic_DNA"/>
</dbReference>
<proteinExistence type="predicted"/>
<reference evidence="1 2" key="1">
    <citation type="submission" date="2016-01" db="EMBL/GenBank/DDBJ databases">
        <title>The new phylogeny of the genus Mycobacterium.</title>
        <authorList>
            <person name="Tarcisio F."/>
            <person name="Conor M."/>
            <person name="Antonella G."/>
            <person name="Elisabetta G."/>
            <person name="Giulia F.S."/>
            <person name="Sara T."/>
            <person name="Anna F."/>
            <person name="Clotilde B."/>
            <person name="Roberto B."/>
            <person name="Veronica D.S."/>
            <person name="Fabio R."/>
            <person name="Monica P."/>
            <person name="Olivier J."/>
            <person name="Enrico T."/>
            <person name="Nicola S."/>
        </authorList>
    </citation>
    <scope>NUCLEOTIDE SEQUENCE [LARGE SCALE GENOMIC DNA]</scope>
    <source>
        <strain evidence="1 2">DSM 44803</strain>
    </source>
</reference>
<accession>A0A1X1ZZ87</accession>
<dbReference type="OrthoDB" id="9977719at2"/>